<comment type="caution">
    <text evidence="1">The sequence shown here is derived from an EMBL/GenBank/DDBJ whole genome shotgun (WGS) entry which is preliminary data.</text>
</comment>
<evidence type="ECO:0000313" key="1">
    <source>
        <dbReference type="EMBL" id="EAQ98787.1"/>
    </source>
</evidence>
<evidence type="ECO:0000313" key="2">
    <source>
        <dbReference type="Proteomes" id="UP000019205"/>
    </source>
</evidence>
<gene>
    <name evidence="1" type="ORF">KT71_09177</name>
</gene>
<keyword evidence="2" id="KW-1185">Reference proteome</keyword>
<dbReference type="EMBL" id="AAOA02000003">
    <property type="protein sequence ID" value="EAQ98787.1"/>
    <property type="molecule type" value="Genomic_DNA"/>
</dbReference>
<dbReference type="HOGENOM" id="CLU_322565_0_0_6"/>
<dbReference type="AlphaFoldDB" id="A4A4R6"/>
<sequence length="897" mass="98414">MKKFQWYRLLSAAMSRTVPLYFEVAIMKRNTEGLSVVSRPRYFRILLTVTAAGLLSAGAVGADQCSSNHGNPDGGFREARYDAMWSLDYRAHGGVVRAELSPDSTPTPPAVLMPAFSIDPTLLVKDPDAAGRELLSDLRLHGECVTAPIAGDLSCRVQRFPMENDIEHFGLSCEQTIAGVTTRNTHVSIRLSISGVLEEAGVSLLESQSPGLEASHWPTDEEALRVADAAFLKSGGDRSSPRREVFRIDRYYDASGPTVLLSHRECGVTTVNARTREAAYACVSPPHIPFFEPHGARERKTIISGLPAGTRPVAASLADRTTLLWSPDSDYDPGESYPGMLHAISLAGETLWQVRADGIGRTHILSTGTDVALVRVDRPDAQQQTVSTIILSGKTGEQIKTYPEWSIPAGAAIAVSADVSRIVHYYSDFDQSFIVASALDGSPAWRLALEPGVAVEDLTLSVEGELAVLLRRGFYQDPVNRPQYSLLRVGSEGQAQEHVLVDEESFFRPELLGLIGSKAFALGGSAWSADRRGTYLRSWHFLSQKRVDEMVVPRGYAVALTQKATLLYRATEGSDSIVGELSMEGKTLWSQLVDAGSDRQEFIIPMPLGDNLYLTTPQWFAQHYRSQQAVGALLVIDAAEAVSRADACKPLEGPAVQRRRPVGNVSIVVRKSPTFSLSRPGCAADADRVFSLSTDRLFEAIQATNAIGWEQQQIDILLEEGDPGIEFPREPRQDYERPQYTLVNAPGQLWFRAHPDDVEELADIIIEQVAPHLRIMEELRHRVYAVTGALVMVEYSDTSDTIADRLRAAEHTLRLLLDIVEAGYANESPRVRLSPNEFEMAYGRVPSMTISGGALQGFRPTDYAEAMEPLALEGLSRTAFVKLVDRLAALRAEQEAT</sequence>
<reference evidence="1 2" key="1">
    <citation type="journal article" date="2007" name="Proc. Natl. Acad. Sci. U.S.A.">
        <title>Characterization of a marine gammaproteobacterium capable of aerobic anoxygenic photosynthesis.</title>
        <authorList>
            <person name="Fuchs B.M."/>
            <person name="Spring S."/>
            <person name="Teeling H."/>
            <person name="Quast C."/>
            <person name="Wulf J."/>
            <person name="Schattenhofer M."/>
            <person name="Yan S."/>
            <person name="Ferriera S."/>
            <person name="Johnson J."/>
            <person name="Glockner F.O."/>
            <person name="Amann R."/>
        </authorList>
    </citation>
    <scope>NUCLEOTIDE SEQUENCE [LARGE SCALE GENOMIC DNA]</scope>
    <source>
        <strain evidence="1">KT71</strain>
    </source>
</reference>
<reference evidence="1 2" key="2">
    <citation type="journal article" date="2009" name="PLoS ONE">
        <title>The photosynthetic apparatus and its regulation in the aerobic gammaproteobacterium Congregibacter litoralis gen. nov., sp. nov.</title>
        <authorList>
            <person name="Spring S."/>
            <person name="Lunsdorf H."/>
            <person name="Fuchs B.M."/>
            <person name="Tindall B.J."/>
        </authorList>
    </citation>
    <scope>NUCLEOTIDE SEQUENCE [LARGE SCALE GENOMIC DNA]</scope>
    <source>
        <strain evidence="1">KT71</strain>
    </source>
</reference>
<proteinExistence type="predicted"/>
<dbReference type="Proteomes" id="UP000019205">
    <property type="component" value="Chromosome"/>
</dbReference>
<dbReference type="STRING" id="314285.KT71_09177"/>
<name>A4A4R6_9GAMM</name>
<protein>
    <submittedName>
        <fullName evidence="1">Uncharacterized protein</fullName>
    </submittedName>
</protein>
<organism evidence="1 2">
    <name type="scientific">Congregibacter litoralis KT71</name>
    <dbReference type="NCBI Taxonomy" id="314285"/>
    <lineage>
        <taxon>Bacteria</taxon>
        <taxon>Pseudomonadati</taxon>
        <taxon>Pseudomonadota</taxon>
        <taxon>Gammaproteobacteria</taxon>
        <taxon>Cellvibrionales</taxon>
        <taxon>Halieaceae</taxon>
        <taxon>Congregibacter</taxon>
    </lineage>
</organism>
<accession>A4A4R6</accession>